<sequence length="682" mass="77226">MDSICTNSLYTQPCNIVYDLHHSRNRSLRTLLSSPSFVSLRGRRGKKLWRTRILSFAAAAGSNGNVAPTKRTSAETRSKASASKSNSALEQLDIERGVCVPYRKYSPEIVRNKVLESRGAIVSLILRGVEIVWNLGLYWSTLTYDFLVGRDEEVVPYRARQLRNLLCDLGPSFIKAGQVLANRPDIIREDYMNELCILQDDVPPFPNQTAFDIIEEELGQPIEAVFSRISSETIAAASLGQVYRATLRATGEDVAIKVQRPEIEPIIYRDLFLFRTLASFLNGFSMQKLGCNAELIVDEFGEKLLEELDYTLEARNIEDFIENFKNDPTVKIPRVYKQLSGNRVLVMEWIDGIRCTNPQAIKEAGLDMEAFLTVGVSAALRQLLEFGLFHGDPHPGNIFAMRDGRIAYVDFGNVAVLSQQNKQILIDAVVHAVNEDYTEMANDFTRLGFLSPGTDVTPIVPALEAIWQNSAGKGLSDFNFRSVTGKFNQLVYNYPIRIPERFSLVIRSLLTQEGICFTLKPDFKFLEVAYPYVAKRLLTDPDPALRERLIQVLFKDGLFQWKRLENLIVLAKENVAKMSSNPAFQVKDMQRTRNLRVERKLDLTDTIRDGARLVFVDEGIRRQLLLALTEDSKLHIEELVDVYRLVEDQIDVPSVALEVARDLPTFVKDLLLSWSDSVLSDR</sequence>
<dbReference type="InterPro" id="IPR004147">
    <property type="entry name" value="ABC1_dom"/>
</dbReference>
<evidence type="ECO:0000256" key="1">
    <source>
        <dbReference type="ARBA" id="ARBA00009670"/>
    </source>
</evidence>
<evidence type="ECO:0000256" key="2">
    <source>
        <dbReference type="SAM" id="MobiDB-lite"/>
    </source>
</evidence>
<dbReference type="PANTHER" id="PTHR10566">
    <property type="entry name" value="CHAPERONE-ACTIVITY OF BC1 COMPLEX CABC1 -RELATED"/>
    <property type="match status" value="1"/>
</dbReference>
<dbReference type="GO" id="GO:0004672">
    <property type="term" value="F:protein kinase activity"/>
    <property type="evidence" value="ECO:0007669"/>
    <property type="project" value="InterPro"/>
</dbReference>
<dbReference type="PANTHER" id="PTHR10566:SF53">
    <property type="entry name" value="PROTEIN ACTIVITY OF BC1 COMPLEX KINASE 1, CHLOROPLASTIC"/>
    <property type="match status" value="1"/>
</dbReference>
<accession>A0AAE1JUJ7</accession>
<dbReference type="PROSITE" id="PS50011">
    <property type="entry name" value="PROTEIN_KINASE_DOM"/>
    <property type="match status" value="1"/>
</dbReference>
<dbReference type="InterPro" id="IPR050154">
    <property type="entry name" value="UbiB_kinase"/>
</dbReference>
<dbReference type="CDD" id="cd05121">
    <property type="entry name" value="ABC1_ADCK3-like"/>
    <property type="match status" value="1"/>
</dbReference>
<dbReference type="Pfam" id="PF03109">
    <property type="entry name" value="ABC1"/>
    <property type="match status" value="1"/>
</dbReference>
<protein>
    <recommendedName>
        <fullName evidence="3">Protein kinase domain-containing protein</fullName>
    </recommendedName>
</protein>
<gene>
    <name evidence="4" type="ORF">QN277_017594</name>
</gene>
<evidence type="ECO:0000313" key="4">
    <source>
        <dbReference type="EMBL" id="KAK4274364.1"/>
    </source>
</evidence>
<dbReference type="InterPro" id="IPR011009">
    <property type="entry name" value="Kinase-like_dom_sf"/>
</dbReference>
<dbReference type="GO" id="GO:0005524">
    <property type="term" value="F:ATP binding"/>
    <property type="evidence" value="ECO:0007669"/>
    <property type="project" value="InterPro"/>
</dbReference>
<proteinExistence type="inferred from homology"/>
<comment type="similarity">
    <text evidence="1">Belongs to the protein kinase superfamily. ADCK protein kinase family.</text>
</comment>
<reference evidence="4" key="1">
    <citation type="submission" date="2023-10" db="EMBL/GenBank/DDBJ databases">
        <title>Chromosome-level genome of the transformable northern wattle, Acacia crassicarpa.</title>
        <authorList>
            <person name="Massaro I."/>
            <person name="Sinha N.R."/>
            <person name="Poethig S."/>
            <person name="Leichty A.R."/>
        </authorList>
    </citation>
    <scope>NUCLEOTIDE SEQUENCE</scope>
    <source>
        <strain evidence="4">Acra3RX</strain>
        <tissue evidence="4">Leaf</tissue>
    </source>
</reference>
<dbReference type="Proteomes" id="UP001293593">
    <property type="component" value="Unassembled WGS sequence"/>
</dbReference>
<dbReference type="InterPro" id="IPR000719">
    <property type="entry name" value="Prot_kinase_dom"/>
</dbReference>
<dbReference type="SUPFAM" id="SSF56112">
    <property type="entry name" value="Protein kinase-like (PK-like)"/>
    <property type="match status" value="1"/>
</dbReference>
<dbReference type="AlphaFoldDB" id="A0AAE1JUJ7"/>
<dbReference type="Gene3D" id="1.10.510.10">
    <property type="entry name" value="Transferase(Phosphotransferase) domain 1"/>
    <property type="match status" value="1"/>
</dbReference>
<feature type="region of interest" description="Disordered" evidence="2">
    <location>
        <begin position="62"/>
        <end position="84"/>
    </location>
</feature>
<feature type="domain" description="Protein kinase" evidence="3">
    <location>
        <begin position="228"/>
        <end position="559"/>
    </location>
</feature>
<name>A0AAE1JUJ7_9FABA</name>
<evidence type="ECO:0000313" key="5">
    <source>
        <dbReference type="Proteomes" id="UP001293593"/>
    </source>
</evidence>
<comment type="caution">
    <text evidence="4">The sequence shown here is derived from an EMBL/GenBank/DDBJ whole genome shotgun (WGS) entry which is preliminary data.</text>
</comment>
<keyword evidence="5" id="KW-1185">Reference proteome</keyword>
<dbReference type="EMBL" id="JAWXYG010000004">
    <property type="protein sequence ID" value="KAK4274364.1"/>
    <property type="molecule type" value="Genomic_DNA"/>
</dbReference>
<evidence type="ECO:0000259" key="3">
    <source>
        <dbReference type="PROSITE" id="PS50011"/>
    </source>
</evidence>
<organism evidence="4 5">
    <name type="scientific">Acacia crassicarpa</name>
    <name type="common">northern wattle</name>
    <dbReference type="NCBI Taxonomy" id="499986"/>
    <lineage>
        <taxon>Eukaryota</taxon>
        <taxon>Viridiplantae</taxon>
        <taxon>Streptophyta</taxon>
        <taxon>Embryophyta</taxon>
        <taxon>Tracheophyta</taxon>
        <taxon>Spermatophyta</taxon>
        <taxon>Magnoliopsida</taxon>
        <taxon>eudicotyledons</taxon>
        <taxon>Gunneridae</taxon>
        <taxon>Pentapetalae</taxon>
        <taxon>rosids</taxon>
        <taxon>fabids</taxon>
        <taxon>Fabales</taxon>
        <taxon>Fabaceae</taxon>
        <taxon>Caesalpinioideae</taxon>
        <taxon>mimosoid clade</taxon>
        <taxon>Acacieae</taxon>
        <taxon>Acacia</taxon>
    </lineage>
</organism>